<evidence type="ECO:0000313" key="1">
    <source>
        <dbReference type="EMBL" id="MEQ2182256.1"/>
    </source>
</evidence>
<comment type="caution">
    <text evidence="1">The sequence shown here is derived from an EMBL/GenBank/DDBJ whole genome shotgun (WGS) entry which is preliminary data.</text>
</comment>
<keyword evidence="2" id="KW-1185">Reference proteome</keyword>
<evidence type="ECO:0000313" key="2">
    <source>
        <dbReference type="Proteomes" id="UP001476798"/>
    </source>
</evidence>
<reference evidence="1 2" key="1">
    <citation type="submission" date="2021-06" db="EMBL/GenBank/DDBJ databases">
        <authorList>
            <person name="Palmer J.M."/>
        </authorList>
    </citation>
    <scope>NUCLEOTIDE SEQUENCE [LARGE SCALE GENOMIC DNA]</scope>
    <source>
        <strain evidence="1 2">GA_2019</strain>
        <tissue evidence="1">Muscle</tissue>
    </source>
</reference>
<organism evidence="1 2">
    <name type="scientific">Goodea atripinnis</name>
    <dbReference type="NCBI Taxonomy" id="208336"/>
    <lineage>
        <taxon>Eukaryota</taxon>
        <taxon>Metazoa</taxon>
        <taxon>Chordata</taxon>
        <taxon>Craniata</taxon>
        <taxon>Vertebrata</taxon>
        <taxon>Euteleostomi</taxon>
        <taxon>Actinopterygii</taxon>
        <taxon>Neopterygii</taxon>
        <taxon>Teleostei</taxon>
        <taxon>Neoteleostei</taxon>
        <taxon>Acanthomorphata</taxon>
        <taxon>Ovalentaria</taxon>
        <taxon>Atherinomorphae</taxon>
        <taxon>Cyprinodontiformes</taxon>
        <taxon>Goodeidae</taxon>
        <taxon>Goodea</taxon>
    </lineage>
</organism>
<gene>
    <name evidence="1" type="ORF">GOODEAATRI_020436</name>
</gene>
<feature type="non-terminal residue" evidence="1">
    <location>
        <position position="1"/>
    </location>
</feature>
<proteinExistence type="predicted"/>
<protein>
    <submittedName>
        <fullName evidence="1">Uncharacterized protein</fullName>
    </submittedName>
</protein>
<dbReference type="EMBL" id="JAHRIO010071872">
    <property type="protein sequence ID" value="MEQ2182256.1"/>
    <property type="molecule type" value="Genomic_DNA"/>
</dbReference>
<name>A0ABV0PFR6_9TELE</name>
<dbReference type="Proteomes" id="UP001476798">
    <property type="component" value="Unassembled WGS sequence"/>
</dbReference>
<sequence length="67" mass="7672">VHLECQPAGSARAQRLLSIKELRFRVRGVGFLFRPARANWSTLQARQPLWTAILPTLLFDFCNFNTA</sequence>
<accession>A0ABV0PFR6</accession>